<dbReference type="GO" id="GO:0042254">
    <property type="term" value="P:ribosome biogenesis"/>
    <property type="evidence" value="ECO:0007669"/>
    <property type="project" value="UniProtKB-ARBA"/>
</dbReference>
<dbReference type="InterPro" id="IPR013810">
    <property type="entry name" value="Ribosomal_uS5_N"/>
</dbReference>
<dbReference type="Gene3D" id="3.30.230.10">
    <property type="match status" value="1"/>
</dbReference>
<organism evidence="11 12">
    <name type="scientific">Leptospira hartskeerlii</name>
    <dbReference type="NCBI Taxonomy" id="2023177"/>
    <lineage>
        <taxon>Bacteria</taxon>
        <taxon>Pseudomonadati</taxon>
        <taxon>Spirochaetota</taxon>
        <taxon>Spirochaetia</taxon>
        <taxon>Leptospirales</taxon>
        <taxon>Leptospiraceae</taxon>
        <taxon>Leptospira</taxon>
    </lineage>
</organism>
<comment type="function">
    <text evidence="8">With S4 and S12 plays an important role in translational accuracy.</text>
</comment>
<evidence type="ECO:0000256" key="4">
    <source>
        <dbReference type="ARBA" id="ARBA00022884"/>
    </source>
</evidence>
<keyword evidence="6 8" id="KW-0687">Ribonucleoprotein</keyword>
<dbReference type="GO" id="GO:0015935">
    <property type="term" value="C:small ribosomal subunit"/>
    <property type="evidence" value="ECO:0007669"/>
    <property type="project" value="InterPro"/>
</dbReference>
<keyword evidence="12" id="KW-1185">Reference proteome</keyword>
<dbReference type="GO" id="GO:0019843">
    <property type="term" value="F:rRNA binding"/>
    <property type="evidence" value="ECO:0007669"/>
    <property type="project" value="UniProtKB-UniRule"/>
</dbReference>
<sequence>MAYEQDQEQKEFNEKVVKIDRVAKVVKGGRRFSFNALTVVGDAKGKVGIGFGKANEVPDAIRKSIESAKKNLVKIQFRGHTIPHEVIGKFKSARVILKPSTAGTGIIAGGSVRSVVEKVGIQDILSKSWGSSNPVNIVKATLDALQQLETPVLAARKRGITLARLFGNDVG</sequence>
<dbReference type="AlphaFoldDB" id="A0A2M9XGE2"/>
<dbReference type="GO" id="GO:0006412">
    <property type="term" value="P:translation"/>
    <property type="evidence" value="ECO:0007669"/>
    <property type="project" value="UniProtKB-UniRule"/>
</dbReference>
<protein>
    <recommendedName>
        <fullName evidence="7 8">Small ribosomal subunit protein uS5</fullName>
    </recommendedName>
</protein>
<dbReference type="Proteomes" id="UP000232196">
    <property type="component" value="Unassembled WGS sequence"/>
</dbReference>
<comment type="function">
    <text evidence="1 8">Located at the back of the 30S subunit body where it stabilizes the conformation of the head with respect to the body.</text>
</comment>
<dbReference type="PROSITE" id="PS50881">
    <property type="entry name" value="S5_DSRBD"/>
    <property type="match status" value="1"/>
</dbReference>
<dbReference type="SUPFAM" id="SSF54211">
    <property type="entry name" value="Ribosomal protein S5 domain 2-like"/>
    <property type="match status" value="1"/>
</dbReference>
<evidence type="ECO:0000256" key="2">
    <source>
        <dbReference type="ARBA" id="ARBA00008945"/>
    </source>
</evidence>
<dbReference type="OrthoDB" id="9809045at2"/>
<feature type="domain" description="S5 DRBM" evidence="10">
    <location>
        <begin position="12"/>
        <end position="75"/>
    </location>
</feature>
<dbReference type="PANTHER" id="PTHR48277">
    <property type="entry name" value="MITOCHONDRIAL RIBOSOMAL PROTEIN S5"/>
    <property type="match status" value="1"/>
</dbReference>
<dbReference type="InterPro" id="IPR000851">
    <property type="entry name" value="Ribosomal_uS5"/>
</dbReference>
<dbReference type="NCBIfam" id="TIGR01021">
    <property type="entry name" value="rpsE_bact"/>
    <property type="match status" value="1"/>
</dbReference>
<keyword evidence="3 8" id="KW-0699">rRNA-binding</keyword>
<dbReference type="Gene3D" id="3.30.160.20">
    <property type="match status" value="1"/>
</dbReference>
<dbReference type="PROSITE" id="PS00585">
    <property type="entry name" value="RIBOSOMAL_S5"/>
    <property type="match status" value="1"/>
</dbReference>
<comment type="subunit">
    <text evidence="8">Part of the 30S ribosomal subunit. Contacts proteins S4 and S8.</text>
</comment>
<keyword evidence="5 8" id="KW-0689">Ribosomal protein</keyword>
<reference evidence="11 12" key="1">
    <citation type="submission" date="2017-07" db="EMBL/GenBank/DDBJ databases">
        <title>Leptospira spp. isolated from tropical soils.</title>
        <authorList>
            <person name="Thibeaux R."/>
            <person name="Iraola G."/>
            <person name="Ferres I."/>
            <person name="Bierque E."/>
            <person name="Girault D."/>
            <person name="Soupe-Gilbert M.-E."/>
            <person name="Picardeau M."/>
            <person name="Goarant C."/>
        </authorList>
    </citation>
    <scope>NUCLEOTIDE SEQUENCE [LARGE SCALE GENOMIC DNA]</scope>
    <source>
        <strain evidence="11 12">MCA1-C-A1</strain>
    </source>
</reference>
<dbReference type="SUPFAM" id="SSF54768">
    <property type="entry name" value="dsRNA-binding domain-like"/>
    <property type="match status" value="1"/>
</dbReference>
<dbReference type="HAMAP" id="MF_01307_B">
    <property type="entry name" value="Ribosomal_uS5_B"/>
    <property type="match status" value="1"/>
</dbReference>
<evidence type="ECO:0000259" key="10">
    <source>
        <dbReference type="PROSITE" id="PS50881"/>
    </source>
</evidence>
<dbReference type="Pfam" id="PF00333">
    <property type="entry name" value="Ribosomal_S5"/>
    <property type="match status" value="1"/>
</dbReference>
<evidence type="ECO:0000256" key="6">
    <source>
        <dbReference type="ARBA" id="ARBA00023274"/>
    </source>
</evidence>
<dbReference type="PANTHER" id="PTHR48277:SF1">
    <property type="entry name" value="MITOCHONDRIAL RIBOSOMAL PROTEIN S5"/>
    <property type="match status" value="1"/>
</dbReference>
<dbReference type="InterPro" id="IPR005712">
    <property type="entry name" value="Ribosomal_uS5_bac-type"/>
</dbReference>
<evidence type="ECO:0000256" key="8">
    <source>
        <dbReference type="HAMAP-Rule" id="MF_01307"/>
    </source>
</evidence>
<dbReference type="InterPro" id="IPR018192">
    <property type="entry name" value="Ribosomal_uS5_N_CS"/>
</dbReference>
<comment type="caution">
    <text evidence="11">The sequence shown here is derived from an EMBL/GenBank/DDBJ whole genome shotgun (WGS) entry which is preliminary data.</text>
</comment>
<dbReference type="RefSeq" id="WP_020770439.1">
    <property type="nucleotide sequence ID" value="NZ_NPDL01000002.1"/>
</dbReference>
<dbReference type="EMBL" id="NPDN01000002">
    <property type="protein sequence ID" value="PJZ26743.1"/>
    <property type="molecule type" value="Genomic_DNA"/>
</dbReference>
<gene>
    <name evidence="8" type="primary">rpsE</name>
    <name evidence="11" type="ORF">CH357_04445</name>
</gene>
<evidence type="ECO:0000313" key="12">
    <source>
        <dbReference type="Proteomes" id="UP000232196"/>
    </source>
</evidence>
<dbReference type="InterPro" id="IPR020568">
    <property type="entry name" value="Ribosomal_Su5_D2-typ_SF"/>
</dbReference>
<evidence type="ECO:0000313" key="11">
    <source>
        <dbReference type="EMBL" id="PJZ26743.1"/>
    </source>
</evidence>
<proteinExistence type="inferred from homology"/>
<evidence type="ECO:0000256" key="1">
    <source>
        <dbReference type="ARBA" id="ARBA00003093"/>
    </source>
</evidence>
<name>A0A2M9XGE2_9LEPT</name>
<keyword evidence="4 8" id="KW-0694">RNA-binding</keyword>
<dbReference type="GO" id="GO:0005737">
    <property type="term" value="C:cytoplasm"/>
    <property type="evidence" value="ECO:0007669"/>
    <property type="project" value="UniProtKB-ARBA"/>
</dbReference>
<evidence type="ECO:0000256" key="7">
    <source>
        <dbReference type="ARBA" id="ARBA00035255"/>
    </source>
</evidence>
<evidence type="ECO:0000256" key="3">
    <source>
        <dbReference type="ARBA" id="ARBA00022730"/>
    </source>
</evidence>
<dbReference type="InterPro" id="IPR005324">
    <property type="entry name" value="Ribosomal_uS5_C"/>
</dbReference>
<comment type="domain">
    <text evidence="8">The N-terminal domain interacts with the head of the 30S subunit; the C-terminal domain interacts with the body and contacts protein S4. The interaction surface between S4 and S5 is involved in control of translational fidelity.</text>
</comment>
<evidence type="ECO:0000256" key="5">
    <source>
        <dbReference type="ARBA" id="ARBA00022980"/>
    </source>
</evidence>
<dbReference type="InterPro" id="IPR014721">
    <property type="entry name" value="Ribsml_uS5_D2-typ_fold_subgr"/>
</dbReference>
<comment type="similarity">
    <text evidence="2 8 9">Belongs to the universal ribosomal protein uS5 family.</text>
</comment>
<dbReference type="FunFam" id="3.30.230.10:FF:000002">
    <property type="entry name" value="30S ribosomal protein S5"/>
    <property type="match status" value="1"/>
</dbReference>
<accession>A0A2M9XGE2</accession>
<dbReference type="FunFam" id="3.30.160.20:FF:000001">
    <property type="entry name" value="30S ribosomal protein S5"/>
    <property type="match status" value="1"/>
</dbReference>
<dbReference type="Pfam" id="PF03719">
    <property type="entry name" value="Ribosomal_S5_C"/>
    <property type="match status" value="1"/>
</dbReference>
<dbReference type="GO" id="GO:0003735">
    <property type="term" value="F:structural constituent of ribosome"/>
    <property type="evidence" value="ECO:0007669"/>
    <property type="project" value="UniProtKB-UniRule"/>
</dbReference>
<evidence type="ECO:0000256" key="9">
    <source>
        <dbReference type="RuleBase" id="RU003823"/>
    </source>
</evidence>